<evidence type="ECO:0000313" key="3">
    <source>
        <dbReference type="Proteomes" id="UP001163823"/>
    </source>
</evidence>
<organism evidence="2 3">
    <name type="scientific">Quillaja saponaria</name>
    <name type="common">Soap bark tree</name>
    <dbReference type="NCBI Taxonomy" id="32244"/>
    <lineage>
        <taxon>Eukaryota</taxon>
        <taxon>Viridiplantae</taxon>
        <taxon>Streptophyta</taxon>
        <taxon>Embryophyta</taxon>
        <taxon>Tracheophyta</taxon>
        <taxon>Spermatophyta</taxon>
        <taxon>Magnoliopsida</taxon>
        <taxon>eudicotyledons</taxon>
        <taxon>Gunneridae</taxon>
        <taxon>Pentapetalae</taxon>
        <taxon>rosids</taxon>
        <taxon>fabids</taxon>
        <taxon>Fabales</taxon>
        <taxon>Quillajaceae</taxon>
        <taxon>Quillaja</taxon>
    </lineage>
</organism>
<dbReference type="GO" id="GO:0006623">
    <property type="term" value="P:protein targeting to vacuole"/>
    <property type="evidence" value="ECO:0007669"/>
    <property type="project" value="TreeGrafter"/>
</dbReference>
<dbReference type="KEGG" id="qsa:O6P43_024662"/>
<dbReference type="InterPro" id="IPR009543">
    <property type="entry name" value="VPS13_VAB"/>
</dbReference>
<comment type="caution">
    <text evidence="2">The sequence shown here is derived from an EMBL/GenBank/DDBJ whole genome shotgun (WGS) entry which is preliminary data.</text>
</comment>
<dbReference type="Proteomes" id="UP001163823">
    <property type="component" value="Chromosome 10"/>
</dbReference>
<sequence>MACMTSINSKEQRTLWLRGGFSQREEFNLFENVIRKHKSSSDDSLLYVQFRTDESELGWSGPVCIASLGRFFLKFRKATNQATVQDRNTIEFAAVHVVEEGSTLVLRFYKPPNISLPYRIENCLRNLSITYYQKGSLEPEVLGSACSVGYVWDDLTLPHRLVVRINDGLLLQEIKLDKVRPWKPLYKHRQHSLLAPHLLLDKKSIDWKPSFSESDGREMLKVGYEIYADGPTRVLRICEISQSFKGDTVFHSYGKIQLRISQFAVHLLEHANQDGDENEKADYTPIMIAKLENMSLDTVLDDRQKYNQFTIQSLNLELKWVGAPFAAMLRRHQLDYNSSDECVLKVVFVLLTTSSNVKQVKYSSIFLQPIDLNLDEETMMRIIPFWRSSLSDSQSQQFYFDHFEIHPIKIIANFIPGESHSSYSTAQETIRSFLHSVIKVPPMKNMVVELNGVLVTHALITMRELFVKCAQHYSWYAVRAIYIAKGSPLLPPDFVSIFDDLASSSLDVFFDPSRGLMNLPGFTLGTFKLISKCIKGEGFSGTKRYFGDLGKTLRTAGSNVLFAAVTEISDSVLKGAETSGFNGMVTGFHQGILKLAMEPALLGTALMEGGPDRKIKLDQSPGVDELYIEGYLQAMLDTIYRQEYLRVRVIDNQVFLKNLPPNNSLIDEIMDRVKEFLVSKALLKGDPSTSSRPLRHLRGETEWRIGPTVLTLCEHLFVSFAIRMLRKNSNKFMPSMNWNKGLKDENHVVDSANASPKEQKVKFMWKWGIGKFVLSGVLAYIDGRLCRCIPNPIARRIVSGFLLSFLDKTDNE</sequence>
<dbReference type="InterPro" id="IPR026847">
    <property type="entry name" value="VPS13"/>
</dbReference>
<evidence type="ECO:0000313" key="2">
    <source>
        <dbReference type="EMBL" id="KAJ7952892.1"/>
    </source>
</evidence>
<keyword evidence="3" id="KW-1185">Reference proteome</keyword>
<dbReference type="PANTHER" id="PTHR16166">
    <property type="entry name" value="VACUOLAR PROTEIN SORTING-ASSOCIATED PROTEIN VPS13"/>
    <property type="match status" value="1"/>
</dbReference>
<dbReference type="AlphaFoldDB" id="A0AAD7L838"/>
<dbReference type="EMBL" id="JARAOO010000010">
    <property type="protein sequence ID" value="KAJ7952892.1"/>
    <property type="molecule type" value="Genomic_DNA"/>
</dbReference>
<protein>
    <submittedName>
        <fullName evidence="2">Vacuolar protein sorting-associated protein</fullName>
    </submittedName>
</protein>
<gene>
    <name evidence="2" type="ORF">O6P43_024662</name>
</gene>
<feature type="domain" description="Vacuolar protein sorting-associated protein 13 VPS13 adaptor binding" evidence="1">
    <location>
        <begin position="38"/>
        <end position="139"/>
    </location>
</feature>
<evidence type="ECO:0000259" key="1">
    <source>
        <dbReference type="Pfam" id="PF25036"/>
    </source>
</evidence>
<proteinExistence type="predicted"/>
<dbReference type="PANTHER" id="PTHR16166:SF130">
    <property type="entry name" value="PROTEIN SORTING-ASSOCIATED PROTEIN, PUTATIVE (DUF1162)-RELATED"/>
    <property type="match status" value="1"/>
</dbReference>
<dbReference type="GO" id="GO:0045053">
    <property type="term" value="P:protein retention in Golgi apparatus"/>
    <property type="evidence" value="ECO:0007669"/>
    <property type="project" value="TreeGrafter"/>
</dbReference>
<name>A0AAD7L838_QUISA</name>
<reference evidence="2" key="1">
    <citation type="journal article" date="2023" name="Science">
        <title>Elucidation of the pathway for biosynthesis of saponin adjuvants from the soapbark tree.</title>
        <authorList>
            <person name="Reed J."/>
            <person name="Orme A."/>
            <person name="El-Demerdash A."/>
            <person name="Owen C."/>
            <person name="Martin L.B.B."/>
            <person name="Misra R.C."/>
            <person name="Kikuchi S."/>
            <person name="Rejzek M."/>
            <person name="Martin A.C."/>
            <person name="Harkess A."/>
            <person name="Leebens-Mack J."/>
            <person name="Louveau T."/>
            <person name="Stephenson M.J."/>
            <person name="Osbourn A."/>
        </authorList>
    </citation>
    <scope>NUCLEOTIDE SEQUENCE</scope>
    <source>
        <strain evidence="2">S10</strain>
    </source>
</reference>
<dbReference type="Pfam" id="PF25036">
    <property type="entry name" value="VPS13_VAB"/>
    <property type="match status" value="1"/>
</dbReference>
<accession>A0AAD7L838</accession>